<protein>
    <submittedName>
        <fullName evidence="1">Uncharacterized protein</fullName>
    </submittedName>
</protein>
<sequence>MAVNLKISTNHLEAQGTTLINHHLCICELMELMKQLSQSTTAQSTIQQQQKKVHTEPNSDQKSAGKFTEDLTTATASAVEQLTTWNQSTRSNFTETQYLTAQVGGLTAQLADTTTLLNNQGHVVEELGAAITKLEERFERLTIGNPTPHDPTIIRNILNHGCADVACSSQYTPPNVASGADAMLIESSSNRNHQQCQRSPGVNICHPHCRQHQLDYSNSISSSSYSGSDNVLTTSNSTYQQGVHYGTDLGIVTVYMKAVVQVRVDLATIKTLCLKLAKCSGFGTGRGLVYNIGY</sequence>
<proteinExistence type="predicted"/>
<comment type="caution">
    <text evidence="1">The sequence shown here is derived from an EMBL/GenBank/DDBJ whole genome shotgun (WGS) entry which is preliminary data.</text>
</comment>
<keyword evidence="2" id="KW-1185">Reference proteome</keyword>
<dbReference type="Proteomes" id="UP001165960">
    <property type="component" value="Unassembled WGS sequence"/>
</dbReference>
<dbReference type="EMBL" id="QTSX02007298">
    <property type="protein sequence ID" value="KAJ9048937.1"/>
    <property type="molecule type" value="Genomic_DNA"/>
</dbReference>
<evidence type="ECO:0000313" key="1">
    <source>
        <dbReference type="EMBL" id="KAJ9048937.1"/>
    </source>
</evidence>
<organism evidence="1 2">
    <name type="scientific">Entomophthora muscae</name>
    <dbReference type="NCBI Taxonomy" id="34485"/>
    <lineage>
        <taxon>Eukaryota</taxon>
        <taxon>Fungi</taxon>
        <taxon>Fungi incertae sedis</taxon>
        <taxon>Zoopagomycota</taxon>
        <taxon>Entomophthoromycotina</taxon>
        <taxon>Entomophthoromycetes</taxon>
        <taxon>Entomophthorales</taxon>
        <taxon>Entomophthoraceae</taxon>
        <taxon>Entomophthora</taxon>
    </lineage>
</organism>
<reference evidence="1" key="1">
    <citation type="submission" date="2022-04" db="EMBL/GenBank/DDBJ databases">
        <title>Genome of the entomopathogenic fungus Entomophthora muscae.</title>
        <authorList>
            <person name="Elya C."/>
            <person name="Lovett B.R."/>
            <person name="Lee E."/>
            <person name="Macias A.M."/>
            <person name="Hajek A.E."/>
            <person name="De Bivort B.L."/>
            <person name="Kasson M.T."/>
            <person name="De Fine Licht H.H."/>
            <person name="Stajich J.E."/>
        </authorList>
    </citation>
    <scope>NUCLEOTIDE SEQUENCE</scope>
    <source>
        <strain evidence="1">Berkeley</strain>
    </source>
</reference>
<accession>A0ACC2RFR3</accession>
<gene>
    <name evidence="1" type="ORF">DSO57_1029696</name>
</gene>
<evidence type="ECO:0000313" key="2">
    <source>
        <dbReference type="Proteomes" id="UP001165960"/>
    </source>
</evidence>
<name>A0ACC2RFR3_9FUNG</name>